<dbReference type="EMBL" id="AONI01000006">
    <property type="protein sequence ID" value="EPX81236.1"/>
    <property type="molecule type" value="Genomic_DNA"/>
</dbReference>
<dbReference type="Proteomes" id="UP000015351">
    <property type="component" value="Unassembled WGS sequence"/>
</dbReference>
<dbReference type="AlphaFoldDB" id="S9QIF0"/>
<feature type="transmembrane region" description="Helical" evidence="1">
    <location>
        <begin position="32"/>
        <end position="55"/>
    </location>
</feature>
<evidence type="ECO:0000313" key="3">
    <source>
        <dbReference type="Proteomes" id="UP000015351"/>
    </source>
</evidence>
<keyword evidence="1" id="KW-0472">Membrane</keyword>
<keyword evidence="1" id="KW-0812">Transmembrane</keyword>
<keyword evidence="1" id="KW-1133">Transmembrane helix</keyword>
<dbReference type="HOGENOM" id="CLU_2917113_0_0_5"/>
<evidence type="ECO:0000256" key="1">
    <source>
        <dbReference type="SAM" id="Phobius"/>
    </source>
</evidence>
<sequence>MIDHSSSLPLLLILSVIGGAVAASVCMIFGAGWLLAFGAYSLGGALIFVITGLLVSRTKNR</sequence>
<dbReference type="RefSeq" id="WP_021101755.1">
    <property type="nucleotide sequence ID" value="NZ_KE557312.1"/>
</dbReference>
<organism evidence="2 3">
    <name type="scientific">Litoreibacter arenae DSM 19593</name>
    <dbReference type="NCBI Taxonomy" id="1123360"/>
    <lineage>
        <taxon>Bacteria</taxon>
        <taxon>Pseudomonadati</taxon>
        <taxon>Pseudomonadota</taxon>
        <taxon>Alphaproteobacteria</taxon>
        <taxon>Rhodobacterales</taxon>
        <taxon>Roseobacteraceae</taxon>
        <taxon>Litoreibacter</taxon>
    </lineage>
</organism>
<name>S9QIF0_9RHOB</name>
<proteinExistence type="predicted"/>
<comment type="caution">
    <text evidence="2">The sequence shown here is derived from an EMBL/GenBank/DDBJ whole genome shotgun (WGS) entry which is preliminary data.</text>
</comment>
<gene>
    <name evidence="2" type="ORF">thalar_00686</name>
</gene>
<evidence type="ECO:0000313" key="2">
    <source>
        <dbReference type="EMBL" id="EPX81236.1"/>
    </source>
</evidence>
<keyword evidence="3" id="KW-1185">Reference proteome</keyword>
<protein>
    <submittedName>
        <fullName evidence="2">Uncharacterized protein</fullName>
    </submittedName>
</protein>
<accession>S9QIF0</accession>
<reference evidence="3" key="1">
    <citation type="journal article" date="2013" name="Stand. Genomic Sci.">
        <title>Genome sequence of the Litoreibacter arenae type strain (DSM 19593(T)), a member of the Roseobacter clade isolated from sea sand.</title>
        <authorList>
            <person name="Riedel T."/>
            <person name="Fiebig A."/>
            <person name="Petersen J."/>
            <person name="Gronow S."/>
            <person name="Kyrpides N.C."/>
            <person name="Goker M."/>
            <person name="Klenk H.P."/>
        </authorList>
    </citation>
    <scope>NUCLEOTIDE SEQUENCE [LARGE SCALE GENOMIC DNA]</scope>
    <source>
        <strain evidence="3">DSM 19593</strain>
    </source>
</reference>